<name>A0ACB9RRX6_9MYRT</name>
<evidence type="ECO:0000313" key="1">
    <source>
        <dbReference type="EMBL" id="KAI4380314.1"/>
    </source>
</evidence>
<dbReference type="Proteomes" id="UP001057402">
    <property type="component" value="Chromosome 3"/>
</dbReference>
<evidence type="ECO:0000313" key="2">
    <source>
        <dbReference type="Proteomes" id="UP001057402"/>
    </source>
</evidence>
<keyword evidence="2" id="KW-1185">Reference proteome</keyword>
<organism evidence="1 2">
    <name type="scientific">Melastoma candidum</name>
    <dbReference type="NCBI Taxonomy" id="119954"/>
    <lineage>
        <taxon>Eukaryota</taxon>
        <taxon>Viridiplantae</taxon>
        <taxon>Streptophyta</taxon>
        <taxon>Embryophyta</taxon>
        <taxon>Tracheophyta</taxon>
        <taxon>Spermatophyta</taxon>
        <taxon>Magnoliopsida</taxon>
        <taxon>eudicotyledons</taxon>
        <taxon>Gunneridae</taxon>
        <taxon>Pentapetalae</taxon>
        <taxon>rosids</taxon>
        <taxon>malvids</taxon>
        <taxon>Myrtales</taxon>
        <taxon>Melastomataceae</taxon>
        <taxon>Melastomatoideae</taxon>
        <taxon>Melastomateae</taxon>
        <taxon>Melastoma</taxon>
    </lineage>
</organism>
<gene>
    <name evidence="1" type="ORF">MLD38_006519</name>
</gene>
<proteinExistence type="predicted"/>
<sequence>MTTVDSTPEALALHYVGIGLFSVVNNIWTLLALFTAALSFFWRLRGGLLLLRLRGNRCSVGPSHERDSIPEVVDSSSGSSVSEAATATAEGRCHPPCGEGATRGKFVAYYREGHGYDVAAAAEEEEEETGDGIGGGEAGEWWEVWEKAWRMRRKGAEKGRGWYDGLDLAVLNGSVVRLWAEDEEERVRTSSVLQSMRCVLW</sequence>
<protein>
    <submittedName>
        <fullName evidence="1">Uncharacterized protein</fullName>
    </submittedName>
</protein>
<reference evidence="2" key="1">
    <citation type="journal article" date="2023" name="Front. Plant Sci.">
        <title>Chromosomal-level genome assembly of Melastoma candidum provides insights into trichome evolution.</title>
        <authorList>
            <person name="Zhong Y."/>
            <person name="Wu W."/>
            <person name="Sun C."/>
            <person name="Zou P."/>
            <person name="Liu Y."/>
            <person name="Dai S."/>
            <person name="Zhou R."/>
        </authorList>
    </citation>
    <scope>NUCLEOTIDE SEQUENCE [LARGE SCALE GENOMIC DNA]</scope>
</reference>
<dbReference type="EMBL" id="CM042882">
    <property type="protein sequence ID" value="KAI4380314.1"/>
    <property type="molecule type" value="Genomic_DNA"/>
</dbReference>
<comment type="caution">
    <text evidence="1">The sequence shown here is derived from an EMBL/GenBank/DDBJ whole genome shotgun (WGS) entry which is preliminary data.</text>
</comment>
<accession>A0ACB9RRX6</accession>